<accession>A0A1D1YWN5</accession>
<proteinExistence type="predicted"/>
<evidence type="ECO:0000313" key="2">
    <source>
        <dbReference type="EMBL" id="JAT59055.1"/>
    </source>
</evidence>
<feature type="region of interest" description="Disordered" evidence="1">
    <location>
        <begin position="113"/>
        <end position="177"/>
    </location>
</feature>
<dbReference type="PANTHER" id="PTHR33167">
    <property type="entry name" value="TRANSCRIPTION FACTOR, PUTATIVE (DUF863)-RELATED"/>
    <property type="match status" value="1"/>
</dbReference>
<name>A0A1D1YWN5_9ARAE</name>
<dbReference type="PANTHER" id="PTHR33167:SF4">
    <property type="entry name" value="TRANSCRIPTION FACTOR, PUTATIVE (DUF863)-RELATED"/>
    <property type="match status" value="1"/>
</dbReference>
<feature type="region of interest" description="Disordered" evidence="1">
    <location>
        <begin position="1014"/>
        <end position="1042"/>
    </location>
</feature>
<dbReference type="InterPro" id="IPR008581">
    <property type="entry name" value="DUF863_pln"/>
</dbReference>
<dbReference type="AlphaFoldDB" id="A0A1D1YWN5"/>
<feature type="compositionally biased region" description="Basic and acidic residues" evidence="1">
    <location>
        <begin position="835"/>
        <end position="846"/>
    </location>
</feature>
<feature type="region of interest" description="Disordered" evidence="1">
    <location>
        <begin position="814"/>
        <end position="847"/>
    </location>
</feature>
<gene>
    <name evidence="2" type="primary">murA_14</name>
    <name evidence="2" type="ORF">g.59043</name>
</gene>
<sequence length="1095" mass="121559">MGMKVHYKSYLPSYYPMRDLNKEESNSWSFCCEDRTLSGKLCSGFTPRLANGYTVYDKEILKQTMLRHEQIFRKQVCELHRLYRIQRGLMDELKRKEEHNFFVQVPSSHSIPFSTKMLPKDTEKSWQGDGITSPNSSCSRTTVSGVGNARTHLSFLNGSSGQTGLASRGNGDSKDRNKLMHSNIEKFPRRVLDLQLPADAYIDNEDTEHAEEKMCIKSLFTTSDPSNIKCVFLPGNDVKLSLGIARNHSSRGETQNSSSHLRKGIPHNLADLNEPLKVVSCKEVIASPCKFSVQTTHCERLQVNQDSMETASDFLGCQKDFFKDTYKGGGSVFPKVDSGEKGWRCARFKSETEQLNSHMKYFTSDCSNTDVRLSSEHVVIKPRNAQGFSSILSAKQKGTELWSGEKPSQSIELSDGSFIASTKYSGLTVPTMPFSLSALPHTDNARNASSLLSNRTCLTPLVVQAFSCFSESTMNIQSRGSSTASQNVGNACEKGHYNHGSRSTTSFGGGAQFCPNGLHHIFQSESCASSHVYLPSVHYDKPNLNNSDCSSYEKLEGNGLQKCLKGSHGTDVKTENDMNLDLAPPNGFQVRFSPQENNRHNVEGKKAGLPGGLSWLRAKSPCSEPLSISNDVPQKELGTLQGYSPLMLNYPASTQEVGQKKETEGIPPSDDLPSILKAKGIIMQLNESSTTSSSKRIPGFHVHQKTQWSSPADNVENSIKEKFPHSSTSFHSKLLGLKKQIHMELDLEKGAIKCLNGFRDHINLNFCAISMDKSKSSESSAKDEVQLLSSLSVQDTATRFVFDIDLEKPITSQVEEQMPPAESALHCNQLPPVESEDKRESPRTSEIEDETIVRMAAETICVISLETCIHPEDCTSCPSPPALADTLHWFANVATTNTDDLENVLEASRDEGDIGQGSSDINGMDYFEYMTLKLKEIKVDEYCFIPSEIETKMEEETSIAHLLLTKPRRGPGRKRQQRRDFQKDILPGLASLSRNEVTEDLQFIVGLMSASGHSWQGCESRKNDGRNRSYSQRRGRGRPRGTAAVPVVEITLHPQPMQPSNAVNKNDGSSILGWGRTTRRCWRQRCSSGNILVPT</sequence>
<protein>
    <submittedName>
        <fullName evidence="2">UDP-N-acetylglucosamine 1-carboxyvinyltransferase</fullName>
    </submittedName>
</protein>
<keyword evidence="2" id="KW-0808">Transferase</keyword>
<reference evidence="2" key="1">
    <citation type="submission" date="2015-07" db="EMBL/GenBank/DDBJ databases">
        <title>Transcriptome Assembly of Anthurium amnicola.</title>
        <authorList>
            <person name="Suzuki J."/>
        </authorList>
    </citation>
    <scope>NUCLEOTIDE SEQUENCE</scope>
</reference>
<organism evidence="2">
    <name type="scientific">Anthurium amnicola</name>
    <dbReference type="NCBI Taxonomy" id="1678845"/>
    <lineage>
        <taxon>Eukaryota</taxon>
        <taxon>Viridiplantae</taxon>
        <taxon>Streptophyta</taxon>
        <taxon>Embryophyta</taxon>
        <taxon>Tracheophyta</taxon>
        <taxon>Spermatophyta</taxon>
        <taxon>Magnoliopsida</taxon>
        <taxon>Liliopsida</taxon>
        <taxon>Araceae</taxon>
        <taxon>Pothoideae</taxon>
        <taxon>Potheae</taxon>
        <taxon>Anthurium</taxon>
    </lineage>
</organism>
<dbReference type="GO" id="GO:0016740">
    <property type="term" value="F:transferase activity"/>
    <property type="evidence" value="ECO:0007669"/>
    <property type="project" value="UniProtKB-KW"/>
</dbReference>
<feature type="compositionally biased region" description="Polar residues" evidence="1">
    <location>
        <begin position="130"/>
        <end position="145"/>
    </location>
</feature>
<dbReference type="EMBL" id="GDJX01008881">
    <property type="protein sequence ID" value="JAT59055.1"/>
    <property type="molecule type" value="Transcribed_RNA"/>
</dbReference>
<evidence type="ECO:0000256" key="1">
    <source>
        <dbReference type="SAM" id="MobiDB-lite"/>
    </source>
</evidence>
<feature type="compositionally biased region" description="Polar residues" evidence="1">
    <location>
        <begin position="154"/>
        <end position="165"/>
    </location>
</feature>
<dbReference type="Pfam" id="PF05904">
    <property type="entry name" value="DUF863"/>
    <property type="match status" value="1"/>
</dbReference>